<dbReference type="SUPFAM" id="SSF103481">
    <property type="entry name" value="Multidrug resistance efflux transporter EmrE"/>
    <property type="match status" value="2"/>
</dbReference>
<organism evidence="9 10">
    <name type="scientific">Cucurbita maxima</name>
    <name type="common">Pumpkin</name>
    <name type="synonym">Winter squash</name>
    <dbReference type="NCBI Taxonomy" id="3661"/>
    <lineage>
        <taxon>Eukaryota</taxon>
        <taxon>Viridiplantae</taxon>
        <taxon>Streptophyta</taxon>
        <taxon>Embryophyta</taxon>
        <taxon>Tracheophyta</taxon>
        <taxon>Spermatophyta</taxon>
        <taxon>Magnoliopsida</taxon>
        <taxon>eudicotyledons</taxon>
        <taxon>Gunneridae</taxon>
        <taxon>Pentapetalae</taxon>
        <taxon>rosids</taxon>
        <taxon>fabids</taxon>
        <taxon>Cucurbitales</taxon>
        <taxon>Cucurbitaceae</taxon>
        <taxon>Cucurbiteae</taxon>
        <taxon>Cucurbita</taxon>
    </lineage>
</organism>
<feature type="transmembrane region" description="Helical" evidence="6">
    <location>
        <begin position="249"/>
        <end position="269"/>
    </location>
</feature>
<feature type="transmembrane region" description="Helical" evidence="6">
    <location>
        <begin position="138"/>
        <end position="158"/>
    </location>
</feature>
<evidence type="ECO:0000259" key="8">
    <source>
        <dbReference type="Pfam" id="PF00892"/>
    </source>
</evidence>
<feature type="transmembrane region" description="Helical" evidence="6">
    <location>
        <begin position="304"/>
        <end position="323"/>
    </location>
</feature>
<dbReference type="GeneID" id="111467379"/>
<evidence type="ECO:0000313" key="9">
    <source>
        <dbReference type="Proteomes" id="UP000504608"/>
    </source>
</evidence>
<keyword evidence="9" id="KW-1185">Reference proteome</keyword>
<proteinExistence type="inferred from homology"/>
<dbReference type="GO" id="GO:0016020">
    <property type="term" value="C:membrane"/>
    <property type="evidence" value="ECO:0007669"/>
    <property type="project" value="UniProtKB-SubCell"/>
</dbReference>
<accession>A0A6J1HSB2</accession>
<dbReference type="Pfam" id="PF00892">
    <property type="entry name" value="EamA"/>
    <property type="match status" value="2"/>
</dbReference>
<dbReference type="OrthoDB" id="670984at2759"/>
<keyword evidence="4 6" id="KW-1133">Transmembrane helix</keyword>
<feature type="domain" description="EamA" evidence="8">
    <location>
        <begin position="13"/>
        <end position="152"/>
    </location>
</feature>
<feature type="transmembrane region" description="Helical" evidence="6">
    <location>
        <begin position="40"/>
        <end position="63"/>
    </location>
</feature>
<feature type="domain" description="EamA" evidence="8">
    <location>
        <begin position="183"/>
        <end position="321"/>
    </location>
</feature>
<feature type="transmembrane region" description="Helical" evidence="6">
    <location>
        <begin position="75"/>
        <end position="97"/>
    </location>
</feature>
<dbReference type="InterPro" id="IPR000620">
    <property type="entry name" value="EamA_dom"/>
</dbReference>
<feature type="transmembrane region" description="Helical" evidence="6">
    <location>
        <begin position="12"/>
        <end position="34"/>
    </location>
</feature>
<evidence type="ECO:0000256" key="2">
    <source>
        <dbReference type="ARBA" id="ARBA00007635"/>
    </source>
</evidence>
<protein>
    <recommendedName>
        <fullName evidence="6">WAT1-related protein</fullName>
    </recommendedName>
</protein>
<keyword evidence="5 6" id="KW-0472">Membrane</keyword>
<evidence type="ECO:0000256" key="1">
    <source>
        <dbReference type="ARBA" id="ARBA00004141"/>
    </source>
</evidence>
<feature type="compositionally biased region" description="Polar residues" evidence="7">
    <location>
        <begin position="364"/>
        <end position="375"/>
    </location>
</feature>
<evidence type="ECO:0000256" key="5">
    <source>
        <dbReference type="ARBA" id="ARBA00023136"/>
    </source>
</evidence>
<evidence type="ECO:0000256" key="3">
    <source>
        <dbReference type="ARBA" id="ARBA00022692"/>
    </source>
</evidence>
<name>A0A6J1HSB2_CUCMA</name>
<gene>
    <name evidence="10" type="primary">LOC111467379</name>
</gene>
<feature type="transmembrane region" description="Helical" evidence="6">
    <location>
        <begin position="213"/>
        <end position="234"/>
    </location>
</feature>
<dbReference type="PANTHER" id="PTHR31218">
    <property type="entry name" value="WAT1-RELATED PROTEIN"/>
    <property type="match status" value="1"/>
</dbReference>
<dbReference type="AlphaFoldDB" id="A0A6J1HSB2"/>
<feature type="transmembrane region" description="Helical" evidence="6">
    <location>
        <begin position="281"/>
        <end position="298"/>
    </location>
</feature>
<evidence type="ECO:0000256" key="6">
    <source>
        <dbReference type="RuleBase" id="RU363077"/>
    </source>
</evidence>
<evidence type="ECO:0000256" key="7">
    <source>
        <dbReference type="SAM" id="MobiDB-lite"/>
    </source>
</evidence>
<dbReference type="InterPro" id="IPR030184">
    <property type="entry name" value="WAT1-related"/>
</dbReference>
<dbReference type="Proteomes" id="UP000504608">
    <property type="component" value="Unplaced"/>
</dbReference>
<sequence>MGVHKLFNASRPVLAMLVVQVIAAGLQILSKVIIDQGTFIFALMTYRHLVAALCVAPFAFFFERSNAYKLLSTKVLFWLFLSAFTGITTAMGLYYYGLRDTTATYATNFLNLIPVLTFVISSILGMEKVSLKSRVGKLKIMGAFLGVGGALITCLYKGKGFHIGHHVVVQQQHVAVYKAHWGRGTLLLLGSCFSYATWFVVQVKLLKVFPYKYLATMLTCIIACIHSTLIGLFLETDKAAWKLGWDLQLLTILYSGALATAATFCLVAWAVSIKGPTFPPMFNPLPLVFVAILEAIVLGEEIKVGNILGAVVMVAGLYCFLWGKAKEMKELSHLPKAAAAVTVEAATATSQPARLHSAAVVPSASPTHQHHNNAPISGADVEQGFIKRNP</sequence>
<feature type="transmembrane region" description="Helical" evidence="6">
    <location>
        <begin position="181"/>
        <end position="201"/>
    </location>
</feature>
<dbReference type="InterPro" id="IPR037185">
    <property type="entry name" value="EmrE-like"/>
</dbReference>
<reference evidence="10" key="1">
    <citation type="submission" date="2025-08" db="UniProtKB">
        <authorList>
            <consortium name="RefSeq"/>
        </authorList>
    </citation>
    <scope>IDENTIFICATION</scope>
    <source>
        <tissue evidence="10">Young leaves</tissue>
    </source>
</reference>
<comment type="similarity">
    <text evidence="2 6">Belongs to the drug/metabolite transporter (DMT) superfamily. Plant drug/metabolite exporter (P-DME) (TC 2.A.7.4) family.</text>
</comment>
<evidence type="ECO:0000313" key="10">
    <source>
        <dbReference type="RefSeq" id="XP_022968002.1"/>
    </source>
</evidence>
<dbReference type="RefSeq" id="XP_022968002.1">
    <property type="nucleotide sequence ID" value="XM_023112234.1"/>
</dbReference>
<feature type="transmembrane region" description="Helical" evidence="6">
    <location>
        <begin position="109"/>
        <end position="126"/>
    </location>
</feature>
<evidence type="ECO:0000256" key="4">
    <source>
        <dbReference type="ARBA" id="ARBA00022989"/>
    </source>
</evidence>
<keyword evidence="3 6" id="KW-0812">Transmembrane</keyword>
<comment type="subcellular location">
    <subcellularLocation>
        <location evidence="1 6">Membrane</location>
        <topology evidence="1 6">Multi-pass membrane protein</topology>
    </subcellularLocation>
</comment>
<feature type="region of interest" description="Disordered" evidence="7">
    <location>
        <begin position="364"/>
        <end position="390"/>
    </location>
</feature>
<dbReference type="KEGG" id="cmax:111467379"/>
<dbReference type="GO" id="GO:0022857">
    <property type="term" value="F:transmembrane transporter activity"/>
    <property type="evidence" value="ECO:0007669"/>
    <property type="project" value="InterPro"/>
</dbReference>